<keyword evidence="1" id="KW-0732">Signal</keyword>
<organism evidence="2 3">
    <name type="scientific">Candidatus Bealeia paramacronuclearis</name>
    <dbReference type="NCBI Taxonomy" id="1921001"/>
    <lineage>
        <taxon>Bacteria</taxon>
        <taxon>Pseudomonadati</taxon>
        <taxon>Pseudomonadota</taxon>
        <taxon>Alphaproteobacteria</taxon>
        <taxon>Holosporales</taxon>
        <taxon>Holosporaceae</taxon>
        <taxon>Candidatus Bealeia</taxon>
    </lineage>
</organism>
<evidence type="ECO:0000313" key="2">
    <source>
        <dbReference type="EMBL" id="WVX66145.1"/>
    </source>
</evidence>
<accession>A0ABZ2C190</accession>
<gene>
    <name evidence="2" type="ORF">Bealeia1_00318</name>
</gene>
<proteinExistence type="predicted"/>
<protein>
    <submittedName>
        <fullName evidence="2">Uncharacterized protein</fullName>
    </submittedName>
</protein>
<sequence>MKIGLSLIAFATLAGLSMNCEATTHKVKLTLDNQIPRDSITADFTFVFMGKDLPVMRLGFKADQGQQVQEGIEFHDDVEYKLNIVFNPASNEITPNVVKCATPKQTIKVTPKTQALLITLKNEYNRYSCSFITDPPQE</sequence>
<dbReference type="RefSeq" id="WP_331256674.1">
    <property type="nucleotide sequence ID" value="NZ_CP133270.1"/>
</dbReference>
<keyword evidence="3" id="KW-1185">Reference proteome</keyword>
<evidence type="ECO:0000313" key="3">
    <source>
        <dbReference type="Proteomes" id="UP001330434"/>
    </source>
</evidence>
<feature type="signal peptide" evidence="1">
    <location>
        <begin position="1"/>
        <end position="22"/>
    </location>
</feature>
<dbReference type="EMBL" id="CP133270">
    <property type="protein sequence ID" value="WVX66145.1"/>
    <property type="molecule type" value="Genomic_DNA"/>
</dbReference>
<evidence type="ECO:0000256" key="1">
    <source>
        <dbReference type="SAM" id="SignalP"/>
    </source>
</evidence>
<feature type="chain" id="PRO_5045899226" evidence="1">
    <location>
        <begin position="23"/>
        <end position="138"/>
    </location>
</feature>
<dbReference type="Proteomes" id="UP001330434">
    <property type="component" value="Chromosome"/>
</dbReference>
<reference evidence="2 3" key="1">
    <citation type="journal article" date="2024" name="Environ. Microbiol.">
        <title>Novel evolutionary insights on the interactions of the Holosporales (Alphaproteobacteria) with eukaryotic hosts from comparative genomics.</title>
        <authorList>
            <person name="Giovannini M."/>
            <person name="Petroni G."/>
            <person name="Castelli M."/>
        </authorList>
    </citation>
    <scope>NUCLEOTIDE SEQUENCE [LARGE SCALE GENOMIC DNA]</scope>
    <source>
        <strain evidence="2 3">US_Bl 15I1</strain>
    </source>
</reference>
<name>A0ABZ2C190_9PROT</name>